<dbReference type="SUPFAM" id="SSF53167">
    <property type="entry name" value="Purine and uridine phosphorylases"/>
    <property type="match status" value="2"/>
</dbReference>
<evidence type="ECO:0000256" key="6">
    <source>
        <dbReference type="ARBA" id="ARBA00023918"/>
    </source>
</evidence>
<dbReference type="InterPro" id="IPR000845">
    <property type="entry name" value="Nucleoside_phosphorylase_d"/>
</dbReference>
<accession>A0A8S2V858</accession>
<comment type="pathway">
    <text evidence="1">Purine metabolism; purine nucleoside salvage.</text>
</comment>
<dbReference type="GO" id="GO:0009116">
    <property type="term" value="P:nucleoside metabolic process"/>
    <property type="evidence" value="ECO:0007669"/>
    <property type="project" value="InterPro"/>
</dbReference>
<dbReference type="GO" id="GO:0005737">
    <property type="term" value="C:cytoplasm"/>
    <property type="evidence" value="ECO:0007669"/>
    <property type="project" value="TreeGrafter"/>
</dbReference>
<evidence type="ECO:0000256" key="2">
    <source>
        <dbReference type="ARBA" id="ARBA00006751"/>
    </source>
</evidence>
<dbReference type="Gene3D" id="3.40.50.1580">
    <property type="entry name" value="Nucleoside phosphorylase domain"/>
    <property type="match status" value="2"/>
</dbReference>
<evidence type="ECO:0000313" key="13">
    <source>
        <dbReference type="Proteomes" id="UP000681720"/>
    </source>
</evidence>
<comment type="similarity">
    <text evidence="2">Belongs to the PNP/MTAP phosphorylase family.</text>
</comment>
<evidence type="ECO:0000256" key="5">
    <source>
        <dbReference type="ARBA" id="ARBA00022679"/>
    </source>
</evidence>
<evidence type="ECO:0000256" key="3">
    <source>
        <dbReference type="ARBA" id="ARBA00011886"/>
    </source>
</evidence>
<dbReference type="InterPro" id="IPR011268">
    <property type="entry name" value="Purine_phosphorylase"/>
</dbReference>
<evidence type="ECO:0000256" key="4">
    <source>
        <dbReference type="ARBA" id="ARBA00022676"/>
    </source>
</evidence>
<proteinExistence type="inferred from homology"/>
<evidence type="ECO:0000256" key="1">
    <source>
        <dbReference type="ARBA" id="ARBA00005058"/>
    </source>
</evidence>
<dbReference type="Pfam" id="PF01048">
    <property type="entry name" value="PNP_UDP_1"/>
    <property type="match status" value="1"/>
</dbReference>
<keyword evidence="4" id="KW-0328">Glycosyltransferase</keyword>
<evidence type="ECO:0000256" key="9">
    <source>
        <dbReference type="ARBA" id="ARBA00023970"/>
    </source>
</evidence>
<dbReference type="Proteomes" id="UP000681720">
    <property type="component" value="Unassembled WGS sequence"/>
</dbReference>
<name>A0A8S2V858_9BILA</name>
<sequence>MSNSTKSTIESAPVAENGPWASFGEHPNAVTNRFYTYERVQEIVAFIQNIAPIKPEVAIICGSGLGGLAELVTNKTVIPYANIPHFPRSTGGPCYETIAEINMLRSLGGDAVGMSIVHEVTLAAHCGFRILGLALITNKCLSEYDSTVEAVHEEVIRISELKANELQQLVLDFVGAIKNDQK</sequence>
<comment type="catalytic activity">
    <reaction evidence="8">
        <text>2'-deoxyinosine + phosphate = 2-deoxy-alpha-D-ribose 1-phosphate + hypoxanthine</text>
        <dbReference type="Rhea" id="RHEA:27750"/>
        <dbReference type="ChEBI" id="CHEBI:17368"/>
        <dbReference type="ChEBI" id="CHEBI:28997"/>
        <dbReference type="ChEBI" id="CHEBI:43474"/>
        <dbReference type="ChEBI" id="CHEBI:57259"/>
        <dbReference type="EC" id="2.4.2.1"/>
    </reaction>
</comment>
<comment type="caution">
    <text evidence="12">The sequence shown here is derived from an EMBL/GenBank/DDBJ whole genome shotgun (WGS) entry which is preliminary data.</text>
</comment>
<feature type="domain" description="Nucleoside phosphorylase" evidence="11">
    <location>
        <begin position="89"/>
        <end position="174"/>
    </location>
</feature>
<comment type="catalytic activity">
    <reaction evidence="9">
        <text>guanosine + phosphate = alpha-D-ribose 1-phosphate + guanine</text>
        <dbReference type="Rhea" id="RHEA:13233"/>
        <dbReference type="ChEBI" id="CHEBI:16235"/>
        <dbReference type="ChEBI" id="CHEBI:16750"/>
        <dbReference type="ChEBI" id="CHEBI:43474"/>
        <dbReference type="ChEBI" id="CHEBI:57720"/>
        <dbReference type="EC" id="2.4.2.1"/>
    </reaction>
</comment>
<dbReference type="PANTHER" id="PTHR11904">
    <property type="entry name" value="METHYLTHIOADENOSINE/PURINE NUCLEOSIDE PHOSPHORYLASE"/>
    <property type="match status" value="1"/>
</dbReference>
<dbReference type="EMBL" id="CAJOBJ010052306">
    <property type="protein sequence ID" value="CAF4379552.1"/>
    <property type="molecule type" value="Genomic_DNA"/>
</dbReference>
<dbReference type="InterPro" id="IPR035994">
    <property type="entry name" value="Nucleoside_phosphorylase_sf"/>
</dbReference>
<evidence type="ECO:0000313" key="12">
    <source>
        <dbReference type="EMBL" id="CAF4379552.1"/>
    </source>
</evidence>
<organism evidence="12 13">
    <name type="scientific">Rotaria magnacalcarata</name>
    <dbReference type="NCBI Taxonomy" id="392030"/>
    <lineage>
        <taxon>Eukaryota</taxon>
        <taxon>Metazoa</taxon>
        <taxon>Spiralia</taxon>
        <taxon>Gnathifera</taxon>
        <taxon>Rotifera</taxon>
        <taxon>Eurotatoria</taxon>
        <taxon>Bdelloidea</taxon>
        <taxon>Philodinida</taxon>
        <taxon>Philodinidae</taxon>
        <taxon>Rotaria</taxon>
    </lineage>
</organism>
<gene>
    <name evidence="12" type="ORF">GIL414_LOCUS29219</name>
</gene>
<evidence type="ECO:0000256" key="7">
    <source>
        <dbReference type="ARBA" id="ARBA00023929"/>
    </source>
</evidence>
<dbReference type="PANTHER" id="PTHR11904:SF9">
    <property type="entry name" value="PURINE NUCLEOSIDE PHOSPHORYLASE-RELATED"/>
    <property type="match status" value="1"/>
</dbReference>
<dbReference type="EC" id="2.4.2.1" evidence="3"/>
<keyword evidence="5" id="KW-0808">Transferase</keyword>
<protein>
    <recommendedName>
        <fullName evidence="3">purine-nucleoside phosphorylase</fullName>
        <ecNumber evidence="3">2.4.2.1</ecNumber>
    </recommendedName>
    <alternativeName>
        <fullName evidence="10">Inosine-guanosine phosphorylase</fullName>
    </alternativeName>
</protein>
<comment type="catalytic activity">
    <reaction evidence="7">
        <text>2'-deoxyguanosine + phosphate = 2-deoxy-alpha-D-ribose 1-phosphate + guanine</text>
        <dbReference type="Rhea" id="RHEA:27738"/>
        <dbReference type="ChEBI" id="CHEBI:16235"/>
        <dbReference type="ChEBI" id="CHEBI:17172"/>
        <dbReference type="ChEBI" id="CHEBI:43474"/>
        <dbReference type="ChEBI" id="CHEBI:57259"/>
        <dbReference type="EC" id="2.4.2.1"/>
    </reaction>
</comment>
<dbReference type="GO" id="GO:0004731">
    <property type="term" value="F:purine-nucleoside phosphorylase activity"/>
    <property type="evidence" value="ECO:0007669"/>
    <property type="project" value="UniProtKB-EC"/>
</dbReference>
<evidence type="ECO:0000259" key="11">
    <source>
        <dbReference type="Pfam" id="PF01048"/>
    </source>
</evidence>
<dbReference type="AlphaFoldDB" id="A0A8S2V858"/>
<evidence type="ECO:0000256" key="8">
    <source>
        <dbReference type="ARBA" id="ARBA00023950"/>
    </source>
</evidence>
<evidence type="ECO:0000256" key="10">
    <source>
        <dbReference type="ARBA" id="ARBA00031036"/>
    </source>
</evidence>
<reference evidence="12" key="1">
    <citation type="submission" date="2021-02" db="EMBL/GenBank/DDBJ databases">
        <authorList>
            <person name="Nowell W R."/>
        </authorList>
    </citation>
    <scope>NUCLEOTIDE SEQUENCE</scope>
</reference>
<comment type="catalytic activity">
    <reaction evidence="6">
        <text>inosine + phosphate = alpha-D-ribose 1-phosphate + hypoxanthine</text>
        <dbReference type="Rhea" id="RHEA:27646"/>
        <dbReference type="ChEBI" id="CHEBI:17368"/>
        <dbReference type="ChEBI" id="CHEBI:17596"/>
        <dbReference type="ChEBI" id="CHEBI:43474"/>
        <dbReference type="ChEBI" id="CHEBI:57720"/>
        <dbReference type="EC" id="2.4.2.1"/>
    </reaction>
</comment>